<dbReference type="GO" id="GO:0003906">
    <property type="term" value="F:DNA-(apurinic or apyrimidinic site) endonuclease activity"/>
    <property type="evidence" value="ECO:0007669"/>
    <property type="project" value="TreeGrafter"/>
</dbReference>
<sequence length="279" mass="32491">MRLISWNINGIRSMTTKIKNGEKKGSATNNVIKTLIQEQKPDILCFQEVKTQNEGDLACFKSDFKYILTNFSKHKKGYSGVALMCNQKPQWVSYDFKMYDEEKLGPYSNYEWIDEGRVITVRFQNCIVVTAYVPNAQPELARLEERLVWESTMRNYLKLLKEENTALVIYVADHNVAPEDIDIHDKKNRDKVAGASKEERAEYKKMLEVGFVNGFRHLHPTERKYTYFSNFANARQNNKGWNIDHWIVSSEAKDKIVQSDMLQEYFGSDHIPILLDISL</sequence>
<evidence type="ECO:0000256" key="3">
    <source>
        <dbReference type="ARBA" id="ARBA00022723"/>
    </source>
</evidence>
<dbReference type="Gene3D" id="3.60.10.10">
    <property type="entry name" value="Endonuclease/exonuclease/phosphatase"/>
    <property type="match status" value="1"/>
</dbReference>
<dbReference type="CDD" id="cd09087">
    <property type="entry name" value="Ape1-like_AP-endo"/>
    <property type="match status" value="1"/>
</dbReference>
<comment type="cofactor">
    <cofactor evidence="1">
        <name>Mg(2+)</name>
        <dbReference type="ChEBI" id="CHEBI:18420"/>
    </cofactor>
</comment>
<accession>A0A6C0DWP7</accession>
<evidence type="ECO:0000259" key="6">
    <source>
        <dbReference type="Pfam" id="PF03372"/>
    </source>
</evidence>
<dbReference type="GO" id="GO:0046872">
    <property type="term" value="F:metal ion binding"/>
    <property type="evidence" value="ECO:0007669"/>
    <property type="project" value="UniProtKB-KW"/>
</dbReference>
<evidence type="ECO:0000256" key="1">
    <source>
        <dbReference type="ARBA" id="ARBA00001946"/>
    </source>
</evidence>
<dbReference type="InterPro" id="IPR005135">
    <property type="entry name" value="Endo/exonuclease/phosphatase"/>
</dbReference>
<dbReference type="PROSITE" id="PS51435">
    <property type="entry name" value="AP_NUCLEASE_F1_4"/>
    <property type="match status" value="1"/>
</dbReference>
<proteinExistence type="inferred from homology"/>
<feature type="domain" description="Endonuclease/exonuclease/phosphatase" evidence="6">
    <location>
        <begin position="4"/>
        <end position="270"/>
    </location>
</feature>
<dbReference type="GO" id="GO:0006284">
    <property type="term" value="P:base-excision repair"/>
    <property type="evidence" value="ECO:0007669"/>
    <property type="project" value="TreeGrafter"/>
</dbReference>
<name>A0A6C0DWP7_9ZZZZ</name>
<keyword evidence="4" id="KW-0378">Hydrolase</keyword>
<dbReference type="GO" id="GO:0008311">
    <property type="term" value="F:double-stranded DNA 3'-5' DNA exonuclease activity"/>
    <property type="evidence" value="ECO:0007669"/>
    <property type="project" value="TreeGrafter"/>
</dbReference>
<reference evidence="7" key="1">
    <citation type="journal article" date="2020" name="Nature">
        <title>Giant virus diversity and host interactions through global metagenomics.</title>
        <authorList>
            <person name="Schulz F."/>
            <person name="Roux S."/>
            <person name="Paez-Espino D."/>
            <person name="Jungbluth S."/>
            <person name="Walsh D.A."/>
            <person name="Denef V.J."/>
            <person name="McMahon K.D."/>
            <person name="Konstantinidis K.T."/>
            <person name="Eloe-Fadrosh E.A."/>
            <person name="Kyrpides N.C."/>
            <person name="Woyke T."/>
        </authorList>
    </citation>
    <scope>NUCLEOTIDE SEQUENCE</scope>
    <source>
        <strain evidence="7">GVMAG-M-3300023174-60</strain>
    </source>
</reference>
<dbReference type="InterPro" id="IPR036691">
    <property type="entry name" value="Endo/exonu/phosph_ase_sf"/>
</dbReference>
<dbReference type="AlphaFoldDB" id="A0A6C0DWP7"/>
<dbReference type="Pfam" id="PF03372">
    <property type="entry name" value="Exo_endo_phos"/>
    <property type="match status" value="1"/>
</dbReference>
<protein>
    <recommendedName>
        <fullName evidence="6">Endonuclease/exonuclease/phosphatase domain-containing protein</fullName>
    </recommendedName>
</protein>
<dbReference type="GO" id="GO:0008081">
    <property type="term" value="F:phosphoric diester hydrolase activity"/>
    <property type="evidence" value="ECO:0007669"/>
    <property type="project" value="TreeGrafter"/>
</dbReference>
<evidence type="ECO:0000256" key="4">
    <source>
        <dbReference type="ARBA" id="ARBA00022801"/>
    </source>
</evidence>
<dbReference type="EMBL" id="MN739677">
    <property type="protein sequence ID" value="QHT20469.1"/>
    <property type="molecule type" value="Genomic_DNA"/>
</dbReference>
<keyword evidence="3" id="KW-0479">Metal-binding</keyword>
<dbReference type="InterPro" id="IPR004808">
    <property type="entry name" value="AP_endonuc_1"/>
</dbReference>
<comment type="similarity">
    <text evidence="2">Belongs to the DNA repair enzymes AP/ExoA family.</text>
</comment>
<dbReference type="PANTHER" id="PTHR22748:SF6">
    <property type="entry name" value="DNA-(APURINIC OR APYRIMIDINIC SITE) ENDONUCLEASE"/>
    <property type="match status" value="1"/>
</dbReference>
<dbReference type="NCBIfam" id="TIGR00195">
    <property type="entry name" value="exoDNase_III"/>
    <property type="match status" value="1"/>
</dbReference>
<evidence type="ECO:0000313" key="7">
    <source>
        <dbReference type="EMBL" id="QHT20469.1"/>
    </source>
</evidence>
<dbReference type="GO" id="GO:0005634">
    <property type="term" value="C:nucleus"/>
    <property type="evidence" value="ECO:0007669"/>
    <property type="project" value="TreeGrafter"/>
</dbReference>
<dbReference type="PANTHER" id="PTHR22748">
    <property type="entry name" value="AP ENDONUCLEASE"/>
    <property type="match status" value="1"/>
</dbReference>
<evidence type="ECO:0000256" key="5">
    <source>
        <dbReference type="ARBA" id="ARBA00022842"/>
    </source>
</evidence>
<organism evidence="7">
    <name type="scientific">viral metagenome</name>
    <dbReference type="NCBI Taxonomy" id="1070528"/>
    <lineage>
        <taxon>unclassified sequences</taxon>
        <taxon>metagenomes</taxon>
        <taxon>organismal metagenomes</taxon>
    </lineage>
</organism>
<evidence type="ECO:0000256" key="2">
    <source>
        <dbReference type="ARBA" id="ARBA00007092"/>
    </source>
</evidence>
<keyword evidence="5" id="KW-0460">Magnesium</keyword>
<dbReference type="SUPFAM" id="SSF56219">
    <property type="entry name" value="DNase I-like"/>
    <property type="match status" value="1"/>
</dbReference>
<dbReference type="NCBIfam" id="TIGR00633">
    <property type="entry name" value="xth"/>
    <property type="match status" value="1"/>
</dbReference>